<organism evidence="2 3">
    <name type="scientific">Diploptera punctata</name>
    <name type="common">Pacific beetle cockroach</name>
    <dbReference type="NCBI Taxonomy" id="6984"/>
    <lineage>
        <taxon>Eukaryota</taxon>
        <taxon>Metazoa</taxon>
        <taxon>Ecdysozoa</taxon>
        <taxon>Arthropoda</taxon>
        <taxon>Hexapoda</taxon>
        <taxon>Insecta</taxon>
        <taxon>Pterygota</taxon>
        <taxon>Neoptera</taxon>
        <taxon>Polyneoptera</taxon>
        <taxon>Dictyoptera</taxon>
        <taxon>Blattodea</taxon>
        <taxon>Blaberoidea</taxon>
        <taxon>Blaberidae</taxon>
        <taxon>Diplopterinae</taxon>
        <taxon>Diploptera</taxon>
    </lineage>
</organism>
<evidence type="ECO:0000313" key="3">
    <source>
        <dbReference type="Proteomes" id="UP001233999"/>
    </source>
</evidence>
<dbReference type="AlphaFoldDB" id="A0AAD8ER11"/>
<comment type="caution">
    <text evidence="2">The sequence shown here is derived from an EMBL/GenBank/DDBJ whole genome shotgun (WGS) entry which is preliminary data.</text>
</comment>
<protein>
    <submittedName>
        <fullName evidence="2">Uncharacterized protein</fullName>
    </submittedName>
</protein>
<sequence>SEVFIFRLFLLNLFSGTSPMSCLRRTTILKISTLWSKHISDIKIRWWEPVYGFHCRSYYDDLEEDFRA</sequence>
<evidence type="ECO:0000313" key="2">
    <source>
        <dbReference type="EMBL" id="KAJ9598889.1"/>
    </source>
</evidence>
<feature type="non-terminal residue" evidence="2">
    <location>
        <position position="68"/>
    </location>
</feature>
<dbReference type="EMBL" id="JASPKZ010000914">
    <property type="protein sequence ID" value="KAJ9598889.1"/>
    <property type="molecule type" value="Genomic_DNA"/>
</dbReference>
<dbReference type="Proteomes" id="UP001233999">
    <property type="component" value="Unassembled WGS sequence"/>
</dbReference>
<evidence type="ECO:0000256" key="1">
    <source>
        <dbReference type="SAM" id="SignalP"/>
    </source>
</evidence>
<gene>
    <name evidence="2" type="ORF">L9F63_026575</name>
</gene>
<proteinExistence type="predicted"/>
<reference evidence="2" key="2">
    <citation type="submission" date="2023-05" db="EMBL/GenBank/DDBJ databases">
        <authorList>
            <person name="Fouks B."/>
        </authorList>
    </citation>
    <scope>NUCLEOTIDE SEQUENCE</scope>
    <source>
        <strain evidence="2">Stay&amp;Tobe</strain>
        <tissue evidence="2">Testes</tissue>
    </source>
</reference>
<keyword evidence="3" id="KW-1185">Reference proteome</keyword>
<keyword evidence="1" id="KW-0732">Signal</keyword>
<feature type="non-terminal residue" evidence="2">
    <location>
        <position position="1"/>
    </location>
</feature>
<accession>A0AAD8ER11</accession>
<feature type="signal peptide" evidence="1">
    <location>
        <begin position="1"/>
        <end position="19"/>
    </location>
</feature>
<name>A0AAD8ER11_DIPPU</name>
<reference evidence="2" key="1">
    <citation type="journal article" date="2023" name="IScience">
        <title>Live-bearing cockroach genome reveals convergent evolutionary mechanisms linked to viviparity in insects and beyond.</title>
        <authorList>
            <person name="Fouks B."/>
            <person name="Harrison M.C."/>
            <person name="Mikhailova A.A."/>
            <person name="Marchal E."/>
            <person name="English S."/>
            <person name="Carruthers M."/>
            <person name="Jennings E.C."/>
            <person name="Chiamaka E.L."/>
            <person name="Frigard R.A."/>
            <person name="Pippel M."/>
            <person name="Attardo G.M."/>
            <person name="Benoit J.B."/>
            <person name="Bornberg-Bauer E."/>
            <person name="Tobe S.S."/>
        </authorList>
    </citation>
    <scope>NUCLEOTIDE SEQUENCE</scope>
    <source>
        <strain evidence="2">Stay&amp;Tobe</strain>
    </source>
</reference>
<feature type="chain" id="PRO_5042116933" evidence="1">
    <location>
        <begin position="20"/>
        <end position="68"/>
    </location>
</feature>